<feature type="region of interest" description="Disordered" evidence="1">
    <location>
        <begin position="688"/>
        <end position="717"/>
    </location>
</feature>
<feature type="region of interest" description="Disordered" evidence="1">
    <location>
        <begin position="104"/>
        <end position="125"/>
    </location>
</feature>
<feature type="compositionally biased region" description="Basic residues" evidence="1">
    <location>
        <begin position="274"/>
        <end position="291"/>
    </location>
</feature>
<feature type="compositionally biased region" description="Basic and acidic residues" evidence="1">
    <location>
        <begin position="1"/>
        <end position="23"/>
    </location>
</feature>
<feature type="compositionally biased region" description="Polar residues" evidence="1">
    <location>
        <begin position="700"/>
        <end position="711"/>
    </location>
</feature>
<dbReference type="AlphaFoldDB" id="A0AAD9GIP1"/>
<feature type="region of interest" description="Disordered" evidence="1">
    <location>
        <begin position="235"/>
        <end position="325"/>
    </location>
</feature>
<dbReference type="Proteomes" id="UP001259832">
    <property type="component" value="Unassembled WGS sequence"/>
</dbReference>
<feature type="region of interest" description="Disordered" evidence="1">
    <location>
        <begin position="1"/>
        <end position="43"/>
    </location>
</feature>
<reference evidence="2" key="1">
    <citation type="submission" date="2023-08" db="EMBL/GenBank/DDBJ databases">
        <title>Reference Genome Resource for the Citrus Pathogen Phytophthora citrophthora.</title>
        <authorList>
            <person name="Moller H."/>
            <person name="Coetzee B."/>
            <person name="Rose L.J."/>
            <person name="Van Niekerk J.M."/>
        </authorList>
    </citation>
    <scope>NUCLEOTIDE SEQUENCE</scope>
    <source>
        <strain evidence="2">STE-U-9442</strain>
    </source>
</reference>
<accession>A0AAD9GIP1</accession>
<feature type="compositionally biased region" description="Basic and acidic residues" evidence="1">
    <location>
        <begin position="299"/>
        <end position="320"/>
    </location>
</feature>
<sequence length="818" mass="89234">MLRESSARSDAGKRVASDVEGIRRSSALRAPRRKRLKNVTGEDGYTRLDAEVAAVRRVETLTDGNLSELMAKMTEEVAMRDAERAALYLSTVRPAWAATRFVREEREQQEKTNVQPETGNGRDRRLTGEGAKVVVTTDAVAATESASPNYSGTVAVSESESTGVALKVATVTLADAAIKVPRNASTAPAKKESDKNAKASVVVLGVHGPQQQNDMMTTAVEADEPLWLEEKAPIPVDVDDEMGASEAQVRDVESSEDDSSDSPEDSDGDVVRARRERRRARKTAKQRKLKAKQAAVRNATRENVEERERRATVQREERAQQAKKALTALEERWQRRTSGDVSSDTQTKHLARVSLTKQRQAQSGVGDGAPEHVGAEDGLPTAVLTVDGVRKEVKLDSCARYSIAGTDWMAHGNKVANVAPVDYVEGIGGFLLDVIGVWSFEFRNAYDESISVEALVVSGCTDEFLLGVDFMQARGATMDFGRNEVRYNNNGRAVVIPFRTTDKQGGRKVAAVRIAGKARLTARTVTPVAVSVTAKDGERGLFIPTRNTGAVMLAATVTTARGGRAWVPAINANDRAANLPNKRELGTWIPDKDEKPVETIKKTSPGDAVVGRDRQRRRKATTVPAVNQRVTRATTRKDGERRWQAKVERALRDFAMDEGTDEAVVTAPDSAVHGATAVNERAMLETTTEAVAGRDETPRDNTPWSSSSNLSEKCDDDQPAECLEKTMDGGGFRSTSMKDCLRTVESWKTLNVGKACSGLNLETMANGEPKDSEPKDDEKNVSAVERVVEGRYQHSADVEVQRDQERRMSGERSTLPSC</sequence>
<evidence type="ECO:0000256" key="1">
    <source>
        <dbReference type="SAM" id="MobiDB-lite"/>
    </source>
</evidence>
<organism evidence="2 3">
    <name type="scientific">Phytophthora citrophthora</name>
    <dbReference type="NCBI Taxonomy" id="4793"/>
    <lineage>
        <taxon>Eukaryota</taxon>
        <taxon>Sar</taxon>
        <taxon>Stramenopiles</taxon>
        <taxon>Oomycota</taxon>
        <taxon>Peronosporomycetes</taxon>
        <taxon>Peronosporales</taxon>
        <taxon>Peronosporaceae</taxon>
        <taxon>Phytophthora</taxon>
    </lineage>
</organism>
<gene>
    <name evidence="2" type="ORF">P3T76_008664</name>
</gene>
<proteinExistence type="predicted"/>
<name>A0AAD9GIP1_9STRA</name>
<feature type="compositionally biased region" description="Acidic residues" evidence="1">
    <location>
        <begin position="254"/>
        <end position="268"/>
    </location>
</feature>
<feature type="region of interest" description="Disordered" evidence="1">
    <location>
        <begin position="793"/>
        <end position="818"/>
    </location>
</feature>
<dbReference type="EMBL" id="JASMQC010000016">
    <property type="protein sequence ID" value="KAK1939280.1"/>
    <property type="molecule type" value="Genomic_DNA"/>
</dbReference>
<feature type="region of interest" description="Disordered" evidence="1">
    <location>
        <begin position="353"/>
        <end position="376"/>
    </location>
</feature>
<comment type="caution">
    <text evidence="2">The sequence shown here is derived from an EMBL/GenBank/DDBJ whole genome shotgun (WGS) entry which is preliminary data.</text>
</comment>
<evidence type="ECO:0000313" key="3">
    <source>
        <dbReference type="Proteomes" id="UP001259832"/>
    </source>
</evidence>
<protein>
    <submittedName>
        <fullName evidence="2">Uncharacterized protein</fullName>
    </submittedName>
</protein>
<feature type="compositionally biased region" description="Basic and acidic residues" evidence="1">
    <location>
        <begin position="793"/>
        <end position="810"/>
    </location>
</feature>
<keyword evidence="3" id="KW-1185">Reference proteome</keyword>
<evidence type="ECO:0000313" key="2">
    <source>
        <dbReference type="EMBL" id="KAK1939280.1"/>
    </source>
</evidence>